<evidence type="ECO:0000313" key="2">
    <source>
        <dbReference type="Proteomes" id="UP000054717"/>
    </source>
</evidence>
<protein>
    <submittedName>
        <fullName evidence="1">Uncharacterized protein</fullName>
    </submittedName>
</protein>
<dbReference type="AlphaFoldDB" id="A0A158K788"/>
<evidence type="ECO:0000313" key="1">
    <source>
        <dbReference type="EMBL" id="SAL76855.1"/>
    </source>
</evidence>
<dbReference type="EMBL" id="FCNZ02000031">
    <property type="protein sequence ID" value="SAL76855.1"/>
    <property type="molecule type" value="Genomic_DNA"/>
</dbReference>
<proteinExistence type="predicted"/>
<sequence length="54" mass="5968">MREDPQEGSGVICAVWRLTEPNLMEPRVSSNGPIQAPRRVRDVECALVACANMN</sequence>
<accession>A0A158K788</accession>
<keyword evidence="2" id="KW-1185">Reference proteome</keyword>
<name>A0A158K788_9BURK</name>
<comment type="caution">
    <text evidence="1">The sequence shown here is derived from an EMBL/GenBank/DDBJ whole genome shotgun (WGS) entry which is preliminary data.</text>
</comment>
<reference evidence="1" key="1">
    <citation type="submission" date="2016-01" db="EMBL/GenBank/DDBJ databases">
        <authorList>
            <person name="Peeters Charlotte."/>
        </authorList>
    </citation>
    <scope>NUCLEOTIDE SEQUENCE</scope>
    <source>
        <strain evidence="1">LMG 22936</strain>
    </source>
</reference>
<dbReference type="Proteomes" id="UP000054717">
    <property type="component" value="Unassembled WGS sequence"/>
</dbReference>
<gene>
    <name evidence="1" type="ORF">AWB66_05497</name>
</gene>
<organism evidence="1 2">
    <name type="scientific">Caballeronia telluris</name>
    <dbReference type="NCBI Taxonomy" id="326475"/>
    <lineage>
        <taxon>Bacteria</taxon>
        <taxon>Pseudomonadati</taxon>
        <taxon>Pseudomonadota</taxon>
        <taxon>Betaproteobacteria</taxon>
        <taxon>Burkholderiales</taxon>
        <taxon>Burkholderiaceae</taxon>
        <taxon>Caballeronia</taxon>
    </lineage>
</organism>